<gene>
    <name evidence="12" type="ORF">C7455_10451</name>
</gene>
<proteinExistence type="predicted"/>
<evidence type="ECO:0000256" key="10">
    <source>
        <dbReference type="ARBA" id="ARBA00023163"/>
    </source>
</evidence>
<keyword evidence="5" id="KW-0067">ATP-binding</keyword>
<dbReference type="InterPro" id="IPR025944">
    <property type="entry name" value="Sigma_54_int_dom_CS"/>
</dbReference>
<dbReference type="GO" id="GO:0006355">
    <property type="term" value="P:regulation of DNA-templated transcription"/>
    <property type="evidence" value="ECO:0007669"/>
    <property type="project" value="InterPro"/>
</dbReference>
<evidence type="ECO:0000256" key="4">
    <source>
        <dbReference type="ARBA" id="ARBA00022741"/>
    </source>
</evidence>
<evidence type="ECO:0000256" key="7">
    <source>
        <dbReference type="ARBA" id="ARBA00023015"/>
    </source>
</evidence>
<dbReference type="InterPro" id="IPR002197">
    <property type="entry name" value="HTH_Fis"/>
</dbReference>
<evidence type="ECO:0000256" key="5">
    <source>
        <dbReference type="ARBA" id="ARBA00022840"/>
    </source>
</evidence>
<keyword evidence="4" id="KW-0547">Nucleotide-binding</keyword>
<dbReference type="Pfam" id="PF25601">
    <property type="entry name" value="AAA_lid_14"/>
    <property type="match status" value="1"/>
</dbReference>
<dbReference type="FunFam" id="3.40.50.300:FF:000006">
    <property type="entry name" value="DNA-binding transcriptional regulator NtrC"/>
    <property type="match status" value="1"/>
</dbReference>
<keyword evidence="8" id="KW-0238">DNA-binding</keyword>
<dbReference type="SUPFAM" id="SSF46689">
    <property type="entry name" value="Homeodomain-like"/>
    <property type="match status" value="1"/>
</dbReference>
<dbReference type="PRINTS" id="PR01590">
    <property type="entry name" value="HTHFIS"/>
</dbReference>
<keyword evidence="13" id="KW-1185">Reference proteome</keyword>
<dbReference type="EMBL" id="QGGW01000004">
    <property type="protein sequence ID" value="PWK60415.1"/>
    <property type="molecule type" value="Genomic_DNA"/>
</dbReference>
<evidence type="ECO:0000313" key="13">
    <source>
        <dbReference type="Proteomes" id="UP000245708"/>
    </source>
</evidence>
<dbReference type="OrthoDB" id="9805953at2"/>
<keyword evidence="7" id="KW-0805">Transcription regulation</keyword>
<keyword evidence="6" id="KW-0902">Two-component regulatory system</keyword>
<reference evidence="12 13" key="1">
    <citation type="submission" date="2018-05" db="EMBL/GenBank/DDBJ databases">
        <title>Genomic Encyclopedia of Type Strains, Phase IV (KMG-IV): sequencing the most valuable type-strain genomes for metagenomic binning, comparative biology and taxonomic classification.</title>
        <authorList>
            <person name="Goeker M."/>
        </authorList>
    </citation>
    <scope>NUCLEOTIDE SEQUENCE [LARGE SCALE GENOMIC DNA]</scope>
    <source>
        <strain evidence="12 13">DSM 16097</strain>
    </source>
</reference>
<evidence type="ECO:0000256" key="8">
    <source>
        <dbReference type="ARBA" id="ARBA00023125"/>
    </source>
</evidence>
<dbReference type="InterPro" id="IPR002078">
    <property type="entry name" value="Sigma_54_int"/>
</dbReference>
<evidence type="ECO:0000256" key="3">
    <source>
        <dbReference type="ARBA" id="ARBA00015308"/>
    </source>
</evidence>
<dbReference type="SUPFAM" id="SSF52540">
    <property type="entry name" value="P-loop containing nucleoside triphosphate hydrolases"/>
    <property type="match status" value="1"/>
</dbReference>
<evidence type="ECO:0000256" key="9">
    <source>
        <dbReference type="ARBA" id="ARBA00023159"/>
    </source>
</evidence>
<dbReference type="InterPro" id="IPR003593">
    <property type="entry name" value="AAA+_ATPase"/>
</dbReference>
<keyword evidence="10" id="KW-0804">Transcription</keyword>
<dbReference type="AlphaFoldDB" id="A0A316GIH4"/>
<dbReference type="InterPro" id="IPR009057">
    <property type="entry name" value="Homeodomain-like_sf"/>
</dbReference>
<evidence type="ECO:0000259" key="11">
    <source>
        <dbReference type="PROSITE" id="PS50045"/>
    </source>
</evidence>
<comment type="subunit">
    <text evidence="2">Interacts with sigma-54.</text>
</comment>
<keyword evidence="9" id="KW-0010">Activator</keyword>
<sequence>MSTHWTSISAATTPDQDLRLAHLLVGESPAMARLKTMIARVAPSPLPVMVQGPTGAGKEVVTQAVHMLSGRPGPLVAVNCAAIPADLLESELFGHEKGAFTGATDRRPGRVEQAQGGTLFLDEIGDMPPALQAKLLRVLETRRVQRLGGREEIEVDFRLVTATHRDLSQEVAVGRFRQDLFYRINVIGLSVPGLSDRSEDIPALLDAMLARYRVEAGPGMAPRFSTAALRLFSAHVWPGNVRELRNVFDRAAVLFPGEEIGADDARMLMMVPGLMATDAEMPQGPRSALPDADGLRKMLEGAPSLHLRSYLQDIEVALIEAALDLNKGCVAQAARSLRLKRTTMIEKMKKLSITRAIA</sequence>
<feature type="domain" description="Sigma-54 factor interaction" evidence="11">
    <location>
        <begin position="24"/>
        <end position="253"/>
    </location>
</feature>
<dbReference type="PROSITE" id="PS00676">
    <property type="entry name" value="SIGMA54_INTERACT_2"/>
    <property type="match status" value="1"/>
</dbReference>
<dbReference type="InterPro" id="IPR025943">
    <property type="entry name" value="Sigma_54_int_dom_ATP-bd_2"/>
</dbReference>
<dbReference type="PANTHER" id="PTHR32071">
    <property type="entry name" value="TRANSCRIPTIONAL REGULATORY PROTEIN"/>
    <property type="match status" value="1"/>
</dbReference>
<dbReference type="InterPro" id="IPR027417">
    <property type="entry name" value="P-loop_NTPase"/>
</dbReference>
<dbReference type="GO" id="GO:0005524">
    <property type="term" value="F:ATP binding"/>
    <property type="evidence" value="ECO:0007669"/>
    <property type="project" value="UniProtKB-KW"/>
</dbReference>
<comment type="function">
    <text evidence="1">Required for activation of most nif operons, which are directly involved in nitrogen fixation.</text>
</comment>
<accession>A0A316GIH4</accession>
<dbReference type="Pfam" id="PF02954">
    <property type="entry name" value="HTH_8"/>
    <property type="match status" value="1"/>
</dbReference>
<name>A0A316GIH4_9RHOB</name>
<organism evidence="12 13">
    <name type="scientific">Roseicyclus mahoneyensis</name>
    <dbReference type="NCBI Taxonomy" id="164332"/>
    <lineage>
        <taxon>Bacteria</taxon>
        <taxon>Pseudomonadati</taxon>
        <taxon>Pseudomonadota</taxon>
        <taxon>Alphaproteobacteria</taxon>
        <taxon>Rhodobacterales</taxon>
        <taxon>Roseobacteraceae</taxon>
        <taxon>Roseicyclus</taxon>
    </lineage>
</organism>
<dbReference type="RefSeq" id="WP_109667662.1">
    <property type="nucleotide sequence ID" value="NZ_QGGW01000004.1"/>
</dbReference>
<dbReference type="Gene3D" id="1.10.10.60">
    <property type="entry name" value="Homeodomain-like"/>
    <property type="match status" value="1"/>
</dbReference>
<dbReference type="PROSITE" id="PS00688">
    <property type="entry name" value="SIGMA54_INTERACT_3"/>
    <property type="match status" value="1"/>
</dbReference>
<comment type="caution">
    <text evidence="12">The sequence shown here is derived from an EMBL/GenBank/DDBJ whole genome shotgun (WGS) entry which is preliminary data.</text>
</comment>
<dbReference type="CDD" id="cd00009">
    <property type="entry name" value="AAA"/>
    <property type="match status" value="1"/>
</dbReference>
<dbReference type="InterPro" id="IPR058031">
    <property type="entry name" value="AAA_lid_NorR"/>
</dbReference>
<dbReference type="Pfam" id="PF00158">
    <property type="entry name" value="Sigma54_activat"/>
    <property type="match status" value="1"/>
</dbReference>
<dbReference type="GO" id="GO:0043565">
    <property type="term" value="F:sequence-specific DNA binding"/>
    <property type="evidence" value="ECO:0007669"/>
    <property type="project" value="InterPro"/>
</dbReference>
<dbReference type="GO" id="GO:0000160">
    <property type="term" value="P:phosphorelay signal transduction system"/>
    <property type="evidence" value="ECO:0007669"/>
    <property type="project" value="UniProtKB-KW"/>
</dbReference>
<dbReference type="PROSITE" id="PS50045">
    <property type="entry name" value="SIGMA54_INTERACT_4"/>
    <property type="match status" value="1"/>
</dbReference>
<evidence type="ECO:0000313" key="12">
    <source>
        <dbReference type="EMBL" id="PWK60415.1"/>
    </source>
</evidence>
<dbReference type="SMART" id="SM00382">
    <property type="entry name" value="AAA"/>
    <property type="match status" value="1"/>
</dbReference>
<protein>
    <recommendedName>
        <fullName evidence="3">Nif-specific regulatory protein</fullName>
    </recommendedName>
</protein>
<dbReference type="Gene3D" id="1.10.8.60">
    <property type="match status" value="1"/>
</dbReference>
<evidence type="ECO:0000256" key="2">
    <source>
        <dbReference type="ARBA" id="ARBA00011135"/>
    </source>
</evidence>
<evidence type="ECO:0000256" key="1">
    <source>
        <dbReference type="ARBA" id="ARBA00002167"/>
    </source>
</evidence>
<dbReference type="Proteomes" id="UP000245708">
    <property type="component" value="Unassembled WGS sequence"/>
</dbReference>
<evidence type="ECO:0000256" key="6">
    <source>
        <dbReference type="ARBA" id="ARBA00023012"/>
    </source>
</evidence>
<dbReference type="Gene3D" id="3.40.50.300">
    <property type="entry name" value="P-loop containing nucleotide triphosphate hydrolases"/>
    <property type="match status" value="1"/>
</dbReference>